<reference evidence="2 3" key="1">
    <citation type="journal article" date="2017" name="Genome Announc.">
        <title>Genome sequence of the saprophytic ascomycete Epicoccum nigrum ICMP 19927 strain isolated from New Zealand.</title>
        <authorList>
            <person name="Fokin M."/>
            <person name="Fleetwood D."/>
            <person name="Weir B.S."/>
            <person name="Villas-Boas S.G."/>
        </authorList>
    </citation>
    <scope>NUCLEOTIDE SEQUENCE [LARGE SCALE GENOMIC DNA]</scope>
    <source>
        <strain evidence="2 3">ICMP 19927</strain>
    </source>
</reference>
<feature type="compositionally biased region" description="Polar residues" evidence="1">
    <location>
        <begin position="1"/>
        <end position="13"/>
    </location>
</feature>
<feature type="region of interest" description="Disordered" evidence="1">
    <location>
        <begin position="55"/>
        <end position="101"/>
    </location>
</feature>
<dbReference type="OMA" id="QANANMK"/>
<evidence type="ECO:0000313" key="2">
    <source>
        <dbReference type="EMBL" id="OSS46601.1"/>
    </source>
</evidence>
<feature type="region of interest" description="Disordered" evidence="1">
    <location>
        <begin position="1"/>
        <end position="21"/>
    </location>
</feature>
<evidence type="ECO:0000256" key="1">
    <source>
        <dbReference type="SAM" id="MobiDB-lite"/>
    </source>
</evidence>
<accession>A0A1Y2LRU9</accession>
<dbReference type="EMBL" id="KZ107851">
    <property type="protein sequence ID" value="OSS46601.1"/>
    <property type="molecule type" value="Genomic_DNA"/>
</dbReference>
<dbReference type="AlphaFoldDB" id="A0A1Y2LRU9"/>
<sequence length="101" mass="10284">MPHSKTPGQSNAASDKFNKDQTEGTILFSSSYERSLPTSRLVLIRMIAKGLGASNAPAAKELGKPGEAPVASDSGNSNVGVDPSANKPGEAGIGGPNYGTR</sequence>
<feature type="compositionally biased region" description="Gly residues" evidence="1">
    <location>
        <begin position="91"/>
        <end position="101"/>
    </location>
</feature>
<name>A0A1Y2LRU9_EPING</name>
<protein>
    <submittedName>
        <fullName evidence="2">Uncharacterized protein</fullName>
    </submittedName>
</protein>
<evidence type="ECO:0000313" key="3">
    <source>
        <dbReference type="Proteomes" id="UP000193240"/>
    </source>
</evidence>
<organism evidence="2 3">
    <name type="scientific">Epicoccum nigrum</name>
    <name type="common">Soil fungus</name>
    <name type="synonym">Epicoccum purpurascens</name>
    <dbReference type="NCBI Taxonomy" id="105696"/>
    <lineage>
        <taxon>Eukaryota</taxon>
        <taxon>Fungi</taxon>
        <taxon>Dikarya</taxon>
        <taxon>Ascomycota</taxon>
        <taxon>Pezizomycotina</taxon>
        <taxon>Dothideomycetes</taxon>
        <taxon>Pleosporomycetidae</taxon>
        <taxon>Pleosporales</taxon>
        <taxon>Pleosporineae</taxon>
        <taxon>Didymellaceae</taxon>
        <taxon>Epicoccum</taxon>
    </lineage>
</organism>
<gene>
    <name evidence="2" type="ORF">B5807_08468</name>
</gene>
<dbReference type="InParanoid" id="A0A1Y2LRU9"/>
<dbReference type="Proteomes" id="UP000193240">
    <property type="component" value="Unassembled WGS sequence"/>
</dbReference>
<proteinExistence type="predicted"/>
<keyword evidence="3" id="KW-1185">Reference proteome</keyword>